<dbReference type="EMBL" id="JADGJH010000009">
    <property type="protein sequence ID" value="KAJ3142617.1"/>
    <property type="molecule type" value="Genomic_DNA"/>
</dbReference>
<keyword evidence="4 5" id="KW-0472">Membrane</keyword>
<feature type="transmembrane region" description="Helical" evidence="5">
    <location>
        <begin position="72"/>
        <end position="97"/>
    </location>
</feature>
<evidence type="ECO:0000256" key="3">
    <source>
        <dbReference type="ARBA" id="ARBA00022989"/>
    </source>
</evidence>
<organism evidence="7 8">
    <name type="scientific">Physocladia obscura</name>
    <dbReference type="NCBI Taxonomy" id="109957"/>
    <lineage>
        <taxon>Eukaryota</taxon>
        <taxon>Fungi</taxon>
        <taxon>Fungi incertae sedis</taxon>
        <taxon>Chytridiomycota</taxon>
        <taxon>Chytridiomycota incertae sedis</taxon>
        <taxon>Chytridiomycetes</taxon>
        <taxon>Chytridiales</taxon>
        <taxon>Chytriomycetaceae</taxon>
        <taxon>Physocladia</taxon>
    </lineage>
</organism>
<evidence type="ECO:0000256" key="2">
    <source>
        <dbReference type="ARBA" id="ARBA00022692"/>
    </source>
</evidence>
<name>A0AAD5TFX3_9FUNG</name>
<dbReference type="PROSITE" id="PS50262">
    <property type="entry name" value="G_PROTEIN_RECEP_F1_2"/>
    <property type="match status" value="1"/>
</dbReference>
<accession>A0AAD5TFX3</accession>
<feature type="transmembrane region" description="Helical" evidence="5">
    <location>
        <begin position="40"/>
        <end position="66"/>
    </location>
</feature>
<comment type="caution">
    <text evidence="7">The sequence shown here is derived from an EMBL/GenBank/DDBJ whole genome shotgun (WGS) entry which is preliminary data.</text>
</comment>
<proteinExistence type="predicted"/>
<dbReference type="Proteomes" id="UP001211907">
    <property type="component" value="Unassembled WGS sequence"/>
</dbReference>
<evidence type="ECO:0000256" key="5">
    <source>
        <dbReference type="SAM" id="Phobius"/>
    </source>
</evidence>
<evidence type="ECO:0000313" key="7">
    <source>
        <dbReference type="EMBL" id="KAJ3142617.1"/>
    </source>
</evidence>
<evidence type="ECO:0000313" key="8">
    <source>
        <dbReference type="Proteomes" id="UP001211907"/>
    </source>
</evidence>
<dbReference type="GO" id="GO:0016020">
    <property type="term" value="C:membrane"/>
    <property type="evidence" value="ECO:0007669"/>
    <property type="project" value="UniProtKB-SubCell"/>
</dbReference>
<dbReference type="AlphaFoldDB" id="A0AAD5TFX3"/>
<reference evidence="7" key="1">
    <citation type="submission" date="2020-05" db="EMBL/GenBank/DDBJ databases">
        <title>Phylogenomic resolution of chytrid fungi.</title>
        <authorList>
            <person name="Stajich J.E."/>
            <person name="Amses K."/>
            <person name="Simmons R."/>
            <person name="Seto K."/>
            <person name="Myers J."/>
            <person name="Bonds A."/>
            <person name="Quandt C.A."/>
            <person name="Barry K."/>
            <person name="Liu P."/>
            <person name="Grigoriev I."/>
            <person name="Longcore J.E."/>
            <person name="James T.Y."/>
        </authorList>
    </citation>
    <scope>NUCLEOTIDE SEQUENCE</scope>
    <source>
        <strain evidence="7">JEL0513</strain>
    </source>
</reference>
<evidence type="ECO:0000259" key="6">
    <source>
        <dbReference type="PROSITE" id="PS50262"/>
    </source>
</evidence>
<dbReference type="Gene3D" id="1.20.1070.10">
    <property type="entry name" value="Rhodopsin 7-helix transmembrane proteins"/>
    <property type="match status" value="1"/>
</dbReference>
<protein>
    <recommendedName>
        <fullName evidence="6">G-protein coupled receptors family 1 profile domain-containing protein</fullName>
    </recommendedName>
</protein>
<keyword evidence="8" id="KW-1185">Reference proteome</keyword>
<comment type="subcellular location">
    <subcellularLocation>
        <location evidence="1">Membrane</location>
    </subcellularLocation>
</comment>
<keyword evidence="2 5" id="KW-0812">Transmembrane</keyword>
<feature type="domain" description="G-protein coupled receptors family 1 profile" evidence="6">
    <location>
        <begin position="1"/>
        <end position="93"/>
    </location>
</feature>
<keyword evidence="3 5" id="KW-1133">Transmembrane helix</keyword>
<sequence length="134" mass="15066">MTIGIYVATYTLLSRRLAQALTSPLEVRIRLLLQKRILRAMIFMSASIFICYLPISVVFIAVGIFRKGPLSLWVRIVATEFALLDTIVTPILVLYFIPRIRHCAAARWTVFSAIAKSPFFVNSSEDDSGDSNIL</sequence>
<gene>
    <name evidence="7" type="ORF">HK100_012469</name>
</gene>
<dbReference type="InterPro" id="IPR017452">
    <property type="entry name" value="GPCR_Rhodpsn_7TM"/>
</dbReference>
<evidence type="ECO:0000256" key="4">
    <source>
        <dbReference type="ARBA" id="ARBA00023136"/>
    </source>
</evidence>
<evidence type="ECO:0000256" key="1">
    <source>
        <dbReference type="ARBA" id="ARBA00004370"/>
    </source>
</evidence>
<dbReference type="SUPFAM" id="SSF81321">
    <property type="entry name" value="Family A G protein-coupled receptor-like"/>
    <property type="match status" value="1"/>
</dbReference>